<dbReference type="Pfam" id="PF07690">
    <property type="entry name" value="MFS_1"/>
    <property type="match status" value="1"/>
</dbReference>
<dbReference type="InterPro" id="IPR036259">
    <property type="entry name" value="MFS_trans_sf"/>
</dbReference>
<dbReference type="Gene3D" id="1.20.1250.20">
    <property type="entry name" value="MFS general substrate transporter like domains"/>
    <property type="match status" value="1"/>
</dbReference>
<dbReference type="GO" id="GO:0022857">
    <property type="term" value="F:transmembrane transporter activity"/>
    <property type="evidence" value="ECO:0007669"/>
    <property type="project" value="InterPro"/>
</dbReference>
<keyword evidence="3 5" id="KW-1133">Transmembrane helix</keyword>
<keyword evidence="4 5" id="KW-0472">Membrane</keyword>
<feature type="transmembrane region" description="Helical" evidence="5">
    <location>
        <begin position="127"/>
        <end position="150"/>
    </location>
</feature>
<dbReference type="PANTHER" id="PTHR23502:SF7">
    <property type="entry name" value="DRUG_PROTON ANTIPORTER YHK8-RELATED"/>
    <property type="match status" value="1"/>
</dbReference>
<feature type="transmembrane region" description="Helical" evidence="5">
    <location>
        <begin position="338"/>
        <end position="359"/>
    </location>
</feature>
<dbReference type="PROSITE" id="PS50850">
    <property type="entry name" value="MFS"/>
    <property type="match status" value="1"/>
</dbReference>
<dbReference type="SUPFAM" id="SSF103473">
    <property type="entry name" value="MFS general substrate transporter"/>
    <property type="match status" value="1"/>
</dbReference>
<evidence type="ECO:0000256" key="3">
    <source>
        <dbReference type="ARBA" id="ARBA00022989"/>
    </source>
</evidence>
<evidence type="ECO:0000256" key="4">
    <source>
        <dbReference type="ARBA" id="ARBA00023136"/>
    </source>
</evidence>
<feature type="transmembrane region" description="Helical" evidence="5">
    <location>
        <begin position="407"/>
        <end position="431"/>
    </location>
</feature>
<dbReference type="PANTHER" id="PTHR23502">
    <property type="entry name" value="MAJOR FACILITATOR SUPERFAMILY"/>
    <property type="match status" value="1"/>
</dbReference>
<gene>
    <name evidence="7" type="ORF">MG3_04683</name>
</gene>
<dbReference type="GO" id="GO:0005886">
    <property type="term" value="C:plasma membrane"/>
    <property type="evidence" value="ECO:0007669"/>
    <property type="project" value="TreeGrafter"/>
</dbReference>
<evidence type="ECO:0000313" key="7">
    <source>
        <dbReference type="EMBL" id="KGR07406.1"/>
    </source>
</evidence>
<accession>A0AB34PMT4</accession>
<dbReference type="CDD" id="cd17323">
    <property type="entry name" value="MFS_Tpo1_MDR_like"/>
    <property type="match status" value="1"/>
</dbReference>
<evidence type="ECO:0000256" key="2">
    <source>
        <dbReference type="ARBA" id="ARBA00022692"/>
    </source>
</evidence>
<organism evidence="7 8">
    <name type="scientific">Candida albicans P78048</name>
    <dbReference type="NCBI Taxonomy" id="1094989"/>
    <lineage>
        <taxon>Eukaryota</taxon>
        <taxon>Fungi</taxon>
        <taxon>Dikarya</taxon>
        <taxon>Ascomycota</taxon>
        <taxon>Saccharomycotina</taxon>
        <taxon>Pichiomycetes</taxon>
        <taxon>Debaryomycetaceae</taxon>
        <taxon>Candida/Lodderomyces clade</taxon>
        <taxon>Candida</taxon>
    </lineage>
</organism>
<keyword evidence="2 5" id="KW-0812">Transmembrane</keyword>
<proteinExistence type="predicted"/>
<feature type="domain" description="Major facilitator superfamily (MFS) profile" evidence="6">
    <location>
        <begin position="61"/>
        <end position="499"/>
    </location>
</feature>
<dbReference type="FunFam" id="1.20.1250.20:FF:000082">
    <property type="entry name" value="MFS multidrug transporter, putative"/>
    <property type="match status" value="1"/>
</dbReference>
<comment type="caution">
    <text evidence="7">The sequence shown here is derived from an EMBL/GenBank/DDBJ whole genome shotgun (WGS) entry which is preliminary data.</text>
</comment>
<feature type="transmembrane region" description="Helical" evidence="5">
    <location>
        <begin position="96"/>
        <end position="115"/>
    </location>
</feature>
<dbReference type="Proteomes" id="UP000030161">
    <property type="component" value="Unassembled WGS sequence"/>
</dbReference>
<evidence type="ECO:0000313" key="8">
    <source>
        <dbReference type="Proteomes" id="UP000030161"/>
    </source>
</evidence>
<dbReference type="EMBL" id="AJIX01000033">
    <property type="protein sequence ID" value="KGR07406.1"/>
    <property type="molecule type" value="Genomic_DNA"/>
</dbReference>
<evidence type="ECO:0000256" key="1">
    <source>
        <dbReference type="ARBA" id="ARBA00004141"/>
    </source>
</evidence>
<comment type="subcellular location">
    <subcellularLocation>
        <location evidence="1">Membrane</location>
        <topology evidence="1">Multi-pass membrane protein</topology>
    </subcellularLocation>
</comment>
<sequence>MEEIEKEKNKDLLEDFTTTDNRDVLEPELLEKTSDPYLVIFDGSDDKEDASRLSRIHKWTIVGIISIGSVCVTCISSSVALATPQIMEHLHVSHEVAILNISFFILGLGTGGCFLSPISEFHGRRIVYIGGLTTMIAFEFLTAFTSNIGAMVFGRFMSGFCGSSYMSVASGSFADLFKARKKEGKDANKELSLALILYSVAPFLGPSLGSLISGFINTYLYYRWTFYVFIIWSGVLLLAVVLFVPETYEPVNLQRKAKRLRKTTGDNRYYAAADKQTTSLYESVLTSSKRPILLLLRDNMTALLNLYTGFTLAVVYLFFVAFPYIFSTVYHFTISEQGMSFLGLVVGMVSTCLISPYFIDKGYVALLRKNNGVAKPEFRFIPLMVGAFVVPIGLFIIAWTSYSHIHWIAPIIGSAVYGSGTILVFNSIFAYTVEAYRLYAASAMATNSLTRSVLSCIFPLFGLQMYKGLGIQWATTLLALFACLMIPIPFLFFKYGEYLRSRSPYAWSVD</sequence>
<feature type="transmembrane region" description="Helical" evidence="5">
    <location>
        <begin position="473"/>
        <end position="493"/>
    </location>
</feature>
<dbReference type="InterPro" id="IPR011701">
    <property type="entry name" value="MFS"/>
</dbReference>
<feature type="transmembrane region" description="Helical" evidence="5">
    <location>
        <begin position="304"/>
        <end position="326"/>
    </location>
</feature>
<name>A0AB34PMT4_CANAX</name>
<evidence type="ECO:0000256" key="5">
    <source>
        <dbReference type="SAM" id="Phobius"/>
    </source>
</evidence>
<feature type="transmembrane region" description="Helical" evidence="5">
    <location>
        <begin position="61"/>
        <end position="84"/>
    </location>
</feature>
<dbReference type="InterPro" id="IPR020846">
    <property type="entry name" value="MFS_dom"/>
</dbReference>
<reference evidence="7 8" key="1">
    <citation type="submission" date="2013-12" db="EMBL/GenBank/DDBJ databases">
        <title>The Genome Sequence of Candida albicans P78048.</title>
        <authorList>
            <consortium name="The Broad Institute Genome Sequencing Platform"/>
            <consortium name="The Broad Institute Genome Sequencing Center for Infectious Disease"/>
            <person name="Cuomo C."/>
            <person name="Bennett R."/>
            <person name="Hirakawa M."/>
            <person name="Noverr M."/>
            <person name="Mitchell A."/>
            <person name="Young S.K."/>
            <person name="Zeng Q."/>
            <person name="Gargeya S."/>
            <person name="Fitzgerald M."/>
            <person name="Abouelleil A."/>
            <person name="Alvarado L."/>
            <person name="Berlin A.M."/>
            <person name="Chapman S.B."/>
            <person name="Dewar J."/>
            <person name="Goldberg J."/>
            <person name="Griggs A."/>
            <person name="Gujja S."/>
            <person name="Hansen M."/>
            <person name="Howarth C."/>
            <person name="Imamovic A."/>
            <person name="Larimer J."/>
            <person name="McCowan C."/>
            <person name="Murphy C."/>
            <person name="Pearson M."/>
            <person name="Priest M."/>
            <person name="Roberts A."/>
            <person name="Saif S."/>
            <person name="Shea T."/>
            <person name="Sykes S."/>
            <person name="Wortman J."/>
            <person name="Nusbaum C."/>
            <person name="Birren B."/>
        </authorList>
    </citation>
    <scope>NUCLEOTIDE SEQUENCE [LARGE SCALE GENOMIC DNA]</scope>
    <source>
        <strain evidence="7 8">P78048</strain>
    </source>
</reference>
<protein>
    <recommendedName>
        <fullName evidence="6">Major facilitator superfamily (MFS) profile domain-containing protein</fullName>
    </recommendedName>
</protein>
<evidence type="ECO:0000259" key="6">
    <source>
        <dbReference type="PROSITE" id="PS50850"/>
    </source>
</evidence>
<feature type="transmembrane region" description="Helical" evidence="5">
    <location>
        <begin position="191"/>
        <end position="212"/>
    </location>
</feature>
<dbReference type="AlphaFoldDB" id="A0AB34PMT4"/>
<feature type="transmembrane region" description="Helical" evidence="5">
    <location>
        <begin position="224"/>
        <end position="245"/>
    </location>
</feature>
<feature type="transmembrane region" description="Helical" evidence="5">
    <location>
        <begin position="156"/>
        <end position="179"/>
    </location>
</feature>
<feature type="transmembrane region" description="Helical" evidence="5">
    <location>
        <begin position="438"/>
        <end position="461"/>
    </location>
</feature>
<feature type="transmembrane region" description="Helical" evidence="5">
    <location>
        <begin position="380"/>
        <end position="401"/>
    </location>
</feature>